<evidence type="ECO:0000256" key="1">
    <source>
        <dbReference type="SAM" id="MobiDB-lite"/>
    </source>
</evidence>
<dbReference type="Proteomes" id="UP000034071">
    <property type="component" value="Chromosome"/>
</dbReference>
<keyword evidence="2" id="KW-0812">Transmembrane</keyword>
<proteinExistence type="predicted"/>
<dbReference type="RefSeq" id="WP_046561596.1">
    <property type="nucleotide sequence ID" value="NZ_CP010975.1"/>
</dbReference>
<accession>A0A0F6TR70</accession>
<reference evidence="3 4" key="1">
    <citation type="submission" date="2015-02" db="EMBL/GenBank/DDBJ databases">
        <title>Complete genome sequence of Kangiella geojedonensis strain YCS-5T.</title>
        <authorList>
            <person name="Kim K.M."/>
        </authorList>
    </citation>
    <scope>NUCLEOTIDE SEQUENCE [LARGE SCALE GENOMIC DNA]</scope>
    <source>
        <strain evidence="3 4">YCS-5</strain>
    </source>
</reference>
<protein>
    <submittedName>
        <fullName evidence="3">Uncharacterized protein</fullName>
    </submittedName>
</protein>
<sequence length="84" mass="9324">MSNYFLVFGIVLAVLLNIIACYHVLKTDYFDKHQKIFQIILTWLIPFIASVGIVLFLFNENNPSQEPTDFGGGANDSIGGVADD</sequence>
<organism evidence="3 4">
    <name type="scientific">Kangiella geojedonensis</name>
    <dbReference type="NCBI Taxonomy" id="914150"/>
    <lineage>
        <taxon>Bacteria</taxon>
        <taxon>Pseudomonadati</taxon>
        <taxon>Pseudomonadota</taxon>
        <taxon>Gammaproteobacteria</taxon>
        <taxon>Kangiellales</taxon>
        <taxon>Kangiellaceae</taxon>
        <taxon>Kangiella</taxon>
    </lineage>
</organism>
<dbReference type="KEGG" id="kge:TQ33_1594"/>
<feature type="region of interest" description="Disordered" evidence="1">
    <location>
        <begin position="65"/>
        <end position="84"/>
    </location>
</feature>
<evidence type="ECO:0000313" key="4">
    <source>
        <dbReference type="Proteomes" id="UP000034071"/>
    </source>
</evidence>
<dbReference type="OrthoDB" id="6272845at2"/>
<dbReference type="STRING" id="914150.TQ33_1594"/>
<keyword evidence="2" id="KW-1133">Transmembrane helix</keyword>
<evidence type="ECO:0000256" key="2">
    <source>
        <dbReference type="SAM" id="Phobius"/>
    </source>
</evidence>
<keyword evidence="4" id="KW-1185">Reference proteome</keyword>
<dbReference type="EMBL" id="CP010975">
    <property type="protein sequence ID" value="AKE52539.1"/>
    <property type="molecule type" value="Genomic_DNA"/>
</dbReference>
<keyword evidence="2" id="KW-0472">Membrane</keyword>
<gene>
    <name evidence="3" type="ORF">TQ33_1594</name>
</gene>
<dbReference type="AlphaFoldDB" id="A0A0F6TR70"/>
<evidence type="ECO:0000313" key="3">
    <source>
        <dbReference type="EMBL" id="AKE52539.1"/>
    </source>
</evidence>
<feature type="transmembrane region" description="Helical" evidence="2">
    <location>
        <begin position="37"/>
        <end position="58"/>
    </location>
</feature>
<dbReference type="HOGENOM" id="CLU_2523118_0_0_6"/>
<feature type="transmembrane region" description="Helical" evidence="2">
    <location>
        <begin position="6"/>
        <end position="25"/>
    </location>
</feature>
<name>A0A0F6TR70_9GAMM</name>